<evidence type="ECO:0000313" key="1">
    <source>
        <dbReference type="EMBL" id="KAL1497550.1"/>
    </source>
</evidence>
<protein>
    <submittedName>
        <fullName evidence="1">Uncharacterized protein</fullName>
    </submittedName>
</protein>
<comment type="caution">
    <text evidence="1">The sequence shown here is derived from an EMBL/GenBank/DDBJ whole genome shotgun (WGS) entry which is preliminary data.</text>
</comment>
<sequence>MDLTICVWTNAACGSCGLPLSPLSFLRNPAPFGCGAPAAIPCPEPAPTVNHKPDVSISLPLPSKISLGNHCTCQKYSVKPTLVPCAPAPAPVPALAPAPVPIVLAPAPAPAPIYLAPAPAPAPILLAPAQAPLGAGLCGAQGANSFASLQALLSSLPAAPAPALCG</sequence>
<dbReference type="Proteomes" id="UP001566132">
    <property type="component" value="Unassembled WGS sequence"/>
</dbReference>
<organism evidence="1 2">
    <name type="scientific">Hypothenemus hampei</name>
    <name type="common">Coffee berry borer</name>
    <dbReference type="NCBI Taxonomy" id="57062"/>
    <lineage>
        <taxon>Eukaryota</taxon>
        <taxon>Metazoa</taxon>
        <taxon>Ecdysozoa</taxon>
        <taxon>Arthropoda</taxon>
        <taxon>Hexapoda</taxon>
        <taxon>Insecta</taxon>
        <taxon>Pterygota</taxon>
        <taxon>Neoptera</taxon>
        <taxon>Endopterygota</taxon>
        <taxon>Coleoptera</taxon>
        <taxon>Polyphaga</taxon>
        <taxon>Cucujiformia</taxon>
        <taxon>Curculionidae</taxon>
        <taxon>Scolytinae</taxon>
        <taxon>Hypothenemus</taxon>
    </lineage>
</organism>
<gene>
    <name evidence="1" type="ORF">ABEB36_008491</name>
</gene>
<evidence type="ECO:0000313" key="2">
    <source>
        <dbReference type="Proteomes" id="UP001566132"/>
    </source>
</evidence>
<accession>A0ABD1EPZ0</accession>
<name>A0ABD1EPZ0_HYPHA</name>
<proteinExistence type="predicted"/>
<reference evidence="1 2" key="1">
    <citation type="submission" date="2024-05" db="EMBL/GenBank/DDBJ databases">
        <title>Genetic variation in Jamaican populations of the coffee berry borer (Hypothenemus hampei).</title>
        <authorList>
            <person name="Errbii M."/>
            <person name="Myrie A."/>
        </authorList>
    </citation>
    <scope>NUCLEOTIDE SEQUENCE [LARGE SCALE GENOMIC DNA]</scope>
    <source>
        <strain evidence="1">JA-Hopewell-2020-01-JO</strain>
        <tissue evidence="1">Whole body</tissue>
    </source>
</reference>
<dbReference type="AlphaFoldDB" id="A0ABD1EPZ0"/>
<keyword evidence="2" id="KW-1185">Reference proteome</keyword>
<dbReference type="EMBL" id="JBDJPC010000006">
    <property type="protein sequence ID" value="KAL1497550.1"/>
    <property type="molecule type" value="Genomic_DNA"/>
</dbReference>